<proteinExistence type="predicted"/>
<dbReference type="PANTHER" id="PTHR43328:SF1">
    <property type="entry name" value="N-ACETYLTRANSFERASE DOMAIN-CONTAINING PROTEIN"/>
    <property type="match status" value="1"/>
</dbReference>
<evidence type="ECO:0000313" key="3">
    <source>
        <dbReference type="Proteomes" id="UP001207408"/>
    </source>
</evidence>
<accession>A0AAE3MH97</accession>
<dbReference type="PROSITE" id="PS51186">
    <property type="entry name" value="GNAT"/>
    <property type="match status" value="1"/>
</dbReference>
<comment type="caution">
    <text evidence="2">The sequence shown here is derived from an EMBL/GenBank/DDBJ whole genome shotgun (WGS) entry which is preliminary data.</text>
</comment>
<protein>
    <submittedName>
        <fullName evidence="2">GNAT family N-acetyltransferase</fullName>
    </submittedName>
</protein>
<sequence>MTELSYRRATIGDAKLLYEWANEPLVRKASFYSDTIIWENHVAWFKRKLKDSNAQILIFESENRAAGQVRIENGEEAIIGISIDEYFRGKKLAPMILKMSCKEFWKNNNNPVFAYIKTDNTASVKSFKKAGFKFERNDCVNGNDCFVYKVKNY</sequence>
<dbReference type="SUPFAM" id="SSF55729">
    <property type="entry name" value="Acyl-CoA N-acyltransferases (Nat)"/>
    <property type="match status" value="1"/>
</dbReference>
<dbReference type="AlphaFoldDB" id="A0AAE3MH97"/>
<dbReference type="Gene3D" id="3.40.630.30">
    <property type="match status" value="1"/>
</dbReference>
<gene>
    <name evidence="2" type="ORF">OM074_17675</name>
</gene>
<dbReference type="PANTHER" id="PTHR43328">
    <property type="entry name" value="ACETYLTRANSFERASE-RELATED"/>
    <property type="match status" value="1"/>
</dbReference>
<dbReference type="Pfam" id="PF13302">
    <property type="entry name" value="Acetyltransf_3"/>
    <property type="match status" value="1"/>
</dbReference>
<organism evidence="2 3">
    <name type="scientific">Plebeiibacterium marinum</name>
    <dbReference type="NCBI Taxonomy" id="2992111"/>
    <lineage>
        <taxon>Bacteria</taxon>
        <taxon>Pseudomonadati</taxon>
        <taxon>Bacteroidota</taxon>
        <taxon>Bacteroidia</taxon>
        <taxon>Marinilabiliales</taxon>
        <taxon>Marinilabiliaceae</taxon>
        <taxon>Plebeiibacterium</taxon>
    </lineage>
</organism>
<dbReference type="InterPro" id="IPR016181">
    <property type="entry name" value="Acyl_CoA_acyltransferase"/>
</dbReference>
<feature type="domain" description="N-acetyltransferase" evidence="1">
    <location>
        <begin position="4"/>
        <end position="153"/>
    </location>
</feature>
<evidence type="ECO:0000259" key="1">
    <source>
        <dbReference type="PROSITE" id="PS51186"/>
    </source>
</evidence>
<evidence type="ECO:0000313" key="2">
    <source>
        <dbReference type="EMBL" id="MCW3807466.1"/>
    </source>
</evidence>
<dbReference type="InterPro" id="IPR000182">
    <property type="entry name" value="GNAT_dom"/>
</dbReference>
<reference evidence="2" key="1">
    <citation type="submission" date="2022-10" db="EMBL/GenBank/DDBJ databases">
        <authorList>
            <person name="Yu W.X."/>
        </authorList>
    </citation>
    <scope>NUCLEOTIDE SEQUENCE</scope>
    <source>
        <strain evidence="2">D04</strain>
    </source>
</reference>
<dbReference type="RefSeq" id="WP_301201878.1">
    <property type="nucleotide sequence ID" value="NZ_JAPDPI010000047.1"/>
</dbReference>
<dbReference type="Proteomes" id="UP001207408">
    <property type="component" value="Unassembled WGS sequence"/>
</dbReference>
<keyword evidence="3" id="KW-1185">Reference proteome</keyword>
<name>A0AAE3MH97_9BACT</name>
<dbReference type="GO" id="GO:0016747">
    <property type="term" value="F:acyltransferase activity, transferring groups other than amino-acyl groups"/>
    <property type="evidence" value="ECO:0007669"/>
    <property type="project" value="InterPro"/>
</dbReference>
<dbReference type="EMBL" id="JAPDPI010000047">
    <property type="protein sequence ID" value="MCW3807466.1"/>
    <property type="molecule type" value="Genomic_DNA"/>
</dbReference>